<dbReference type="Proteomes" id="UP000248544">
    <property type="component" value="Unassembled WGS sequence"/>
</dbReference>
<gene>
    <name evidence="2" type="ORF">C1I98_10325</name>
</gene>
<dbReference type="EMBL" id="POUA01000058">
    <property type="protein sequence ID" value="PZG50491.1"/>
    <property type="molecule type" value="Genomic_DNA"/>
</dbReference>
<evidence type="ECO:0000313" key="3">
    <source>
        <dbReference type="Proteomes" id="UP000248544"/>
    </source>
</evidence>
<proteinExistence type="predicted"/>
<name>A0A2W2GPQ3_9ACTN</name>
<reference evidence="2 3" key="1">
    <citation type="submission" date="2018-01" db="EMBL/GenBank/DDBJ databases">
        <title>Draft genome sequence of Sphaerisporangium sp. 7K107.</title>
        <authorList>
            <person name="Sahin N."/>
            <person name="Saygin H."/>
            <person name="Ay H."/>
        </authorList>
    </citation>
    <scope>NUCLEOTIDE SEQUENCE [LARGE SCALE GENOMIC DNA]</scope>
    <source>
        <strain evidence="2 3">7K107</strain>
    </source>
</reference>
<comment type="caution">
    <text evidence="2">The sequence shown here is derived from an EMBL/GenBank/DDBJ whole genome shotgun (WGS) entry which is preliminary data.</text>
</comment>
<feature type="region of interest" description="Disordered" evidence="1">
    <location>
        <begin position="157"/>
        <end position="185"/>
    </location>
</feature>
<evidence type="ECO:0000256" key="1">
    <source>
        <dbReference type="SAM" id="MobiDB-lite"/>
    </source>
</evidence>
<keyword evidence="3" id="KW-1185">Reference proteome</keyword>
<organism evidence="2 3">
    <name type="scientific">Spongiactinospora gelatinilytica</name>
    <dbReference type="NCBI Taxonomy" id="2666298"/>
    <lineage>
        <taxon>Bacteria</taxon>
        <taxon>Bacillati</taxon>
        <taxon>Actinomycetota</taxon>
        <taxon>Actinomycetes</taxon>
        <taxon>Streptosporangiales</taxon>
        <taxon>Streptosporangiaceae</taxon>
        <taxon>Spongiactinospora</taxon>
    </lineage>
</organism>
<protein>
    <submittedName>
        <fullName evidence="2">Uncharacterized protein</fullName>
    </submittedName>
</protein>
<dbReference type="AlphaFoldDB" id="A0A2W2GPQ3"/>
<accession>A0A2W2GPQ3</accession>
<dbReference type="RefSeq" id="WP_111166943.1">
    <property type="nucleotide sequence ID" value="NZ_POUA01000058.1"/>
</dbReference>
<evidence type="ECO:0000313" key="2">
    <source>
        <dbReference type="EMBL" id="PZG50491.1"/>
    </source>
</evidence>
<sequence length="208" mass="23241">MFPVHEIEQVVCDHEIHNIVGAPRTNLGNFIADITEVGRILDRTPPGPSRSAHLRISAQLSMMFAGAVVEEARVARDALRAARRAADASGDRDLAVYIRAREAMHSYWQGQPAEVVVQMSDRAIRLADGRPSAGLAYAYQMRAHWLASLAAKRAGDPAEARHSHLRPARRWEPERSGAEEARRAVRAGVETAERRWHVHRKTFRPPVL</sequence>
<feature type="compositionally biased region" description="Basic and acidic residues" evidence="1">
    <location>
        <begin position="169"/>
        <end position="183"/>
    </location>
</feature>